<evidence type="ECO:0000313" key="14">
    <source>
        <dbReference type="EMBL" id="GIY95542.1"/>
    </source>
</evidence>
<evidence type="ECO:0000256" key="7">
    <source>
        <dbReference type="ARBA" id="ARBA00023136"/>
    </source>
</evidence>
<keyword evidence="11" id="KW-0407">Ion channel</keyword>
<evidence type="ECO:0000256" key="2">
    <source>
        <dbReference type="ARBA" id="ARBA00008685"/>
    </source>
</evidence>
<dbReference type="Gene3D" id="1.10.287.70">
    <property type="match status" value="1"/>
</dbReference>
<dbReference type="Proteomes" id="UP001054945">
    <property type="component" value="Unassembled WGS sequence"/>
</dbReference>
<dbReference type="GO" id="GO:0015276">
    <property type="term" value="F:ligand-gated monoatomic ion channel activity"/>
    <property type="evidence" value="ECO:0007669"/>
    <property type="project" value="InterPro"/>
</dbReference>
<comment type="subcellular location">
    <subcellularLocation>
        <location evidence="1">Membrane</location>
        <topology evidence="1">Multi-pass membrane protein</topology>
    </subcellularLocation>
</comment>
<evidence type="ECO:0000256" key="6">
    <source>
        <dbReference type="ARBA" id="ARBA00023065"/>
    </source>
</evidence>
<comment type="caution">
    <text evidence="14">The sequence shown here is derived from an EMBL/GenBank/DDBJ whole genome shotgun (WGS) entry which is preliminary data.</text>
</comment>
<dbReference type="Pfam" id="PF00060">
    <property type="entry name" value="Lig_chan"/>
    <property type="match status" value="1"/>
</dbReference>
<proteinExistence type="inferred from homology"/>
<dbReference type="EMBL" id="BPLR01017930">
    <property type="protein sequence ID" value="GIY95542.1"/>
    <property type="molecule type" value="Genomic_DNA"/>
</dbReference>
<feature type="transmembrane region" description="Helical" evidence="12">
    <location>
        <begin position="52"/>
        <end position="74"/>
    </location>
</feature>
<feature type="transmembrane region" description="Helical" evidence="12">
    <location>
        <begin position="210"/>
        <end position="232"/>
    </location>
</feature>
<keyword evidence="4 12" id="KW-0812">Transmembrane</keyword>
<keyword evidence="15" id="KW-1185">Reference proteome</keyword>
<dbReference type="InterPro" id="IPR001320">
    <property type="entry name" value="Iontro_rcpt_C"/>
</dbReference>
<evidence type="ECO:0000256" key="9">
    <source>
        <dbReference type="ARBA" id="ARBA00023180"/>
    </source>
</evidence>
<dbReference type="SMART" id="SM00079">
    <property type="entry name" value="PBPe"/>
    <property type="match status" value="1"/>
</dbReference>
<feature type="transmembrane region" description="Helical" evidence="12">
    <location>
        <begin position="134"/>
        <end position="158"/>
    </location>
</feature>
<dbReference type="SUPFAM" id="SSF53850">
    <property type="entry name" value="Periplasmic binding protein-like II"/>
    <property type="match status" value="1"/>
</dbReference>
<evidence type="ECO:0000256" key="11">
    <source>
        <dbReference type="ARBA" id="ARBA00023303"/>
    </source>
</evidence>
<evidence type="ECO:0000256" key="4">
    <source>
        <dbReference type="ARBA" id="ARBA00022692"/>
    </source>
</evidence>
<keyword evidence="10" id="KW-1071">Ligand-gated ion channel</keyword>
<evidence type="ECO:0000256" key="3">
    <source>
        <dbReference type="ARBA" id="ARBA00022448"/>
    </source>
</evidence>
<feature type="transmembrane region" description="Helical" evidence="12">
    <location>
        <begin position="437"/>
        <end position="458"/>
    </location>
</feature>
<gene>
    <name evidence="14" type="primary">Gria2</name>
    <name evidence="14" type="ORF">CEXT_533601</name>
</gene>
<keyword evidence="6" id="KW-0406">Ion transport</keyword>
<feature type="domain" description="Ionotropic glutamate receptor C-terminal" evidence="13">
    <location>
        <begin position="40"/>
        <end position="408"/>
    </location>
</feature>
<keyword evidence="5 12" id="KW-1133">Transmembrane helix</keyword>
<sequence length="466" mass="52556">MLVSYRTVAVVDHTMFELQGKAFWLSGKDVVNDVLPRVVGLFAASPKLQPCFSLYLTFLAFWIHLGLGFASTFCKTYHRMETDMVLADLTKTPERAEVISFSTPFMTLGLNLLVSKPQDQPEEVSFGPFAFLTVWSLELWLAVALAVVVFGAACYGASRWTGAPDRVRALESKGTDSLSPCGSLWFTVGALLQRDTGIYPRSITHRVWALLWWSFCFFLLVSYVSALTAALLQTRSRVTTTYAHKTSQEVLEDLLHRGSPVIGTTKSGSSLQFFQNSNVGQYRDFGRYLTENPDALSDTSTQAFQRVRSSKGGYAFVMESSKSEYYTNRPPCDTLATPGYFTTRVFAPALQKNSTLNCIRTTCFTNRKVWFVALWSEKVWFGEVIDHGILSLIESGTLRELYEKWWHNFVDQCEDPNMNILPKVYNQSMTLHEVSGVFYLLMAFALLSVCAAFIEHYVSNNRLSIK</sequence>
<evidence type="ECO:0000259" key="13">
    <source>
        <dbReference type="SMART" id="SM00079"/>
    </source>
</evidence>
<dbReference type="Gene3D" id="3.40.190.10">
    <property type="entry name" value="Periplasmic binding protein-like II"/>
    <property type="match status" value="1"/>
</dbReference>
<name>A0AAV4XK70_CAEEX</name>
<evidence type="ECO:0000256" key="12">
    <source>
        <dbReference type="SAM" id="Phobius"/>
    </source>
</evidence>
<evidence type="ECO:0000256" key="10">
    <source>
        <dbReference type="ARBA" id="ARBA00023286"/>
    </source>
</evidence>
<protein>
    <submittedName>
        <fullName evidence="14">Glutamate receptor 2</fullName>
    </submittedName>
</protein>
<dbReference type="AlphaFoldDB" id="A0AAV4XK70"/>
<evidence type="ECO:0000313" key="15">
    <source>
        <dbReference type="Proteomes" id="UP001054945"/>
    </source>
</evidence>
<organism evidence="14 15">
    <name type="scientific">Caerostris extrusa</name>
    <name type="common">Bark spider</name>
    <name type="synonym">Caerostris bankana</name>
    <dbReference type="NCBI Taxonomy" id="172846"/>
    <lineage>
        <taxon>Eukaryota</taxon>
        <taxon>Metazoa</taxon>
        <taxon>Ecdysozoa</taxon>
        <taxon>Arthropoda</taxon>
        <taxon>Chelicerata</taxon>
        <taxon>Arachnida</taxon>
        <taxon>Araneae</taxon>
        <taxon>Araneomorphae</taxon>
        <taxon>Entelegynae</taxon>
        <taxon>Araneoidea</taxon>
        <taxon>Araneidae</taxon>
        <taxon>Caerostris</taxon>
    </lineage>
</organism>
<reference evidence="14 15" key="1">
    <citation type="submission" date="2021-06" db="EMBL/GenBank/DDBJ databases">
        <title>Caerostris extrusa draft genome.</title>
        <authorList>
            <person name="Kono N."/>
            <person name="Arakawa K."/>
        </authorList>
    </citation>
    <scope>NUCLEOTIDE SEQUENCE [LARGE SCALE GENOMIC DNA]</scope>
</reference>
<keyword evidence="8 14" id="KW-0675">Receptor</keyword>
<dbReference type="InterPro" id="IPR015683">
    <property type="entry name" value="Ionotropic_Glu_rcpt"/>
</dbReference>
<keyword evidence="9" id="KW-0325">Glycoprotein</keyword>
<dbReference type="InterPro" id="IPR019594">
    <property type="entry name" value="Glu/Gly-bd"/>
</dbReference>
<dbReference type="Pfam" id="PF10613">
    <property type="entry name" value="Lig_chan-Glu_bd"/>
    <property type="match status" value="1"/>
</dbReference>
<keyword evidence="7 12" id="KW-0472">Membrane</keyword>
<evidence type="ECO:0000256" key="8">
    <source>
        <dbReference type="ARBA" id="ARBA00023170"/>
    </source>
</evidence>
<evidence type="ECO:0000256" key="1">
    <source>
        <dbReference type="ARBA" id="ARBA00004141"/>
    </source>
</evidence>
<dbReference type="PANTHER" id="PTHR18966">
    <property type="entry name" value="IONOTROPIC GLUTAMATE RECEPTOR"/>
    <property type="match status" value="1"/>
</dbReference>
<evidence type="ECO:0000256" key="5">
    <source>
        <dbReference type="ARBA" id="ARBA00022989"/>
    </source>
</evidence>
<accession>A0AAV4XK70</accession>
<dbReference type="GO" id="GO:0016020">
    <property type="term" value="C:membrane"/>
    <property type="evidence" value="ECO:0007669"/>
    <property type="project" value="UniProtKB-SubCell"/>
</dbReference>
<comment type="similarity">
    <text evidence="2">Belongs to the glutamate-gated ion channel (TC 1.A.10.1) family.</text>
</comment>
<keyword evidence="3" id="KW-0813">Transport</keyword>